<evidence type="ECO:0000256" key="1">
    <source>
        <dbReference type="ARBA" id="ARBA00022679"/>
    </source>
</evidence>
<dbReference type="SUPFAM" id="SSF52374">
    <property type="entry name" value="Nucleotidylyl transferase"/>
    <property type="match status" value="1"/>
</dbReference>
<evidence type="ECO:0000256" key="2">
    <source>
        <dbReference type="ARBA" id="ARBA00022695"/>
    </source>
</evidence>
<organism evidence="4 5">
    <name type="scientific">Candidatus Shapirobacteria bacterium CG06_land_8_20_14_3_00_40_12</name>
    <dbReference type="NCBI Taxonomy" id="1974881"/>
    <lineage>
        <taxon>Bacteria</taxon>
        <taxon>Candidatus Shapironibacteriota</taxon>
    </lineage>
</organism>
<dbReference type="PANTHER" id="PTHR43793:SF1">
    <property type="entry name" value="FAD SYNTHASE"/>
    <property type="match status" value="1"/>
</dbReference>
<feature type="domain" description="Cytidyltransferase-like" evidence="3">
    <location>
        <begin position="10"/>
        <end position="133"/>
    </location>
</feature>
<reference evidence="5" key="1">
    <citation type="submission" date="2017-09" db="EMBL/GenBank/DDBJ databases">
        <title>Depth-based differentiation of microbial function through sediment-hosted aquifers and enrichment of novel symbionts in the deep terrestrial subsurface.</title>
        <authorList>
            <person name="Probst A.J."/>
            <person name="Ladd B."/>
            <person name="Jarett J.K."/>
            <person name="Geller-Mcgrath D.E."/>
            <person name="Sieber C.M.K."/>
            <person name="Emerson J.B."/>
            <person name="Anantharaman K."/>
            <person name="Thomas B.C."/>
            <person name="Malmstrom R."/>
            <person name="Stieglmeier M."/>
            <person name="Klingl A."/>
            <person name="Woyke T."/>
            <person name="Ryan C.M."/>
            <person name="Banfield J.F."/>
        </authorList>
    </citation>
    <scope>NUCLEOTIDE SEQUENCE [LARGE SCALE GENOMIC DNA]</scope>
</reference>
<dbReference type="GO" id="GO:0016779">
    <property type="term" value="F:nucleotidyltransferase activity"/>
    <property type="evidence" value="ECO:0007669"/>
    <property type="project" value="UniProtKB-KW"/>
</dbReference>
<dbReference type="PANTHER" id="PTHR43793">
    <property type="entry name" value="FAD SYNTHASE"/>
    <property type="match status" value="1"/>
</dbReference>
<keyword evidence="2" id="KW-0548">Nucleotidyltransferase</keyword>
<dbReference type="InterPro" id="IPR014729">
    <property type="entry name" value="Rossmann-like_a/b/a_fold"/>
</dbReference>
<evidence type="ECO:0000313" key="5">
    <source>
        <dbReference type="Proteomes" id="UP000231407"/>
    </source>
</evidence>
<proteinExistence type="predicted"/>
<dbReference type="Proteomes" id="UP000231407">
    <property type="component" value="Unassembled WGS sequence"/>
</dbReference>
<dbReference type="EMBL" id="PEWA01000034">
    <property type="protein sequence ID" value="PIU73363.1"/>
    <property type="molecule type" value="Genomic_DNA"/>
</dbReference>
<keyword evidence="1" id="KW-0808">Transferase</keyword>
<gene>
    <name evidence="4" type="ORF">COS78_02720</name>
</gene>
<protein>
    <recommendedName>
        <fullName evidence="3">Cytidyltransferase-like domain-containing protein</fullName>
    </recommendedName>
</protein>
<evidence type="ECO:0000259" key="3">
    <source>
        <dbReference type="Pfam" id="PF01467"/>
    </source>
</evidence>
<dbReference type="InterPro" id="IPR050385">
    <property type="entry name" value="Archaeal_FAD_synthase"/>
</dbReference>
<sequence>MIPKPKIGLVTGCFDLLHPGHIKFLRFAASKVNKLIVGVESDSYIKKHKGNSRPIFTASNRKLIISELKSVTSVFIIPSHPDYQKLLKKLKIDYLIISQKDNLYKVKHQICQKLDIKLIVYPRLPRYSTTALISIAQKSPLY</sequence>
<dbReference type="Gene3D" id="3.40.50.620">
    <property type="entry name" value="HUPs"/>
    <property type="match status" value="1"/>
</dbReference>
<evidence type="ECO:0000313" key="4">
    <source>
        <dbReference type="EMBL" id="PIU73363.1"/>
    </source>
</evidence>
<dbReference type="InterPro" id="IPR004821">
    <property type="entry name" value="Cyt_trans-like"/>
</dbReference>
<dbReference type="AlphaFoldDB" id="A0A2M7AS35"/>
<dbReference type="Pfam" id="PF01467">
    <property type="entry name" value="CTP_transf_like"/>
    <property type="match status" value="1"/>
</dbReference>
<name>A0A2M7AS35_9BACT</name>
<comment type="caution">
    <text evidence="4">The sequence shown here is derived from an EMBL/GenBank/DDBJ whole genome shotgun (WGS) entry which is preliminary data.</text>
</comment>
<dbReference type="NCBIfam" id="TIGR00125">
    <property type="entry name" value="cyt_tran_rel"/>
    <property type="match status" value="1"/>
</dbReference>
<accession>A0A2M7AS35</accession>